<gene>
    <name evidence="1" type="ORF">TEOVI_000484300</name>
</gene>
<proteinExistence type="predicted"/>
<dbReference type="CDD" id="cd22991">
    <property type="entry name" value="mt-LAF23-like"/>
    <property type="match status" value="1"/>
</dbReference>
<dbReference type="GeneID" id="92378783"/>
<evidence type="ECO:0000313" key="1">
    <source>
        <dbReference type="EMBL" id="SCU66323.1"/>
    </source>
</evidence>
<dbReference type="RefSeq" id="XP_067077780.1">
    <property type="nucleotide sequence ID" value="XM_067221679.1"/>
</dbReference>
<keyword evidence="2" id="KW-1185">Reference proteome</keyword>
<dbReference type="Proteomes" id="UP000195570">
    <property type="component" value="Unassembled WGS sequence"/>
</dbReference>
<dbReference type="EMBL" id="CZPT02000533">
    <property type="protein sequence ID" value="SCU66323.1"/>
    <property type="molecule type" value="Genomic_DNA"/>
</dbReference>
<protein>
    <submittedName>
        <fullName evidence="1">Uncharacterized protein</fullName>
    </submittedName>
</protein>
<evidence type="ECO:0000313" key="2">
    <source>
        <dbReference type="Proteomes" id="UP000195570"/>
    </source>
</evidence>
<dbReference type="VEuPathDB" id="TriTrypDB:TEOVI_000484300"/>
<name>A0A1G4I3E4_TRYEQ</name>
<organism evidence="1 2">
    <name type="scientific">Trypanosoma equiperdum</name>
    <dbReference type="NCBI Taxonomy" id="5694"/>
    <lineage>
        <taxon>Eukaryota</taxon>
        <taxon>Discoba</taxon>
        <taxon>Euglenozoa</taxon>
        <taxon>Kinetoplastea</taxon>
        <taxon>Metakinetoplastina</taxon>
        <taxon>Trypanosomatida</taxon>
        <taxon>Trypanosomatidae</taxon>
        <taxon>Trypanosoma</taxon>
    </lineage>
</organism>
<comment type="caution">
    <text evidence="1">The sequence shown here is derived from an EMBL/GenBank/DDBJ whole genome shotgun (WGS) entry which is preliminary data.</text>
</comment>
<reference evidence="1" key="1">
    <citation type="submission" date="2016-09" db="EMBL/GenBank/DDBJ databases">
        <authorList>
            <person name="Hebert L."/>
            <person name="Moumen B."/>
        </authorList>
    </citation>
    <scope>NUCLEOTIDE SEQUENCE [LARGE SCALE GENOMIC DNA]</scope>
    <source>
        <strain evidence="1">OVI</strain>
    </source>
</reference>
<accession>A0A1G4I3E4</accession>
<dbReference type="AlphaFoldDB" id="A0A1G4I3E4"/>
<sequence length="557" mass="63971">MMHLSLQLCKPKTLAHMFRKLKLAGAHPDVLWAVDAQKAQHNSEEMIRLETMMHQRSTPGASNNRQSTAESFTFWLTDNQQQPRAFAAGRSSLRSVSCTINPIAPTRTIKQQLTQLFRDAGVYEDFEIGGEGVEMNLESVLRQADERQEEHLQQSGTLYIRGDKSIEMLRRFGVLLIIEEEGVTYLVTLPDVLDKPVDDTPSTYTPARSLIGPDGEIDPRVQDYIRDRGLRAFDLRMAGSHSSVERFVSAFERLERLYEVHRGRAMRSCVCLVLSIKAPKCYVAEDGCIVLSVQQMPMWEEFLLSLPQEVWQSCVQMHRDWRVGNAPKFHERQRQLMKVADMFHFFRVRLDGCIGSQTDWQQQFILSMQKEEMIVRNAVKKYNLKSELLKRRGEICVSNTLRSAVDPTKEIGYRIGGDGRVYFNHSAMNTGQMLRALKDNLRRLETFQKQHDDAVATLEHMSRSIPVDFSVDTNWKLREEGNLVSCLQRFVRTIKANQTQLSAFLTMLLKKRDGAGAPKKRMVWIISERFDTLPSGVVYIPWDVDFDSIKKHLLPSG</sequence>